<organism evidence="11 12">
    <name type="scientific">Alkaliphilus pronyensis</name>
    <dbReference type="NCBI Taxonomy" id="1482732"/>
    <lineage>
        <taxon>Bacteria</taxon>
        <taxon>Bacillati</taxon>
        <taxon>Bacillota</taxon>
        <taxon>Clostridia</taxon>
        <taxon>Peptostreptococcales</taxon>
        <taxon>Natronincolaceae</taxon>
        <taxon>Alkaliphilus</taxon>
    </lineage>
</organism>
<evidence type="ECO:0000256" key="5">
    <source>
        <dbReference type="ARBA" id="ARBA00022723"/>
    </source>
</evidence>
<keyword evidence="2" id="KW-1277">Toxin-antitoxin system</keyword>
<keyword evidence="8" id="KW-0460">Magnesium</keyword>
<dbReference type="OrthoDB" id="9809668at2"/>
<dbReference type="GO" id="GO:0005524">
    <property type="term" value="F:ATP binding"/>
    <property type="evidence" value="ECO:0007669"/>
    <property type="project" value="UniProtKB-KW"/>
</dbReference>
<name>A0A6I0F1Y2_9FIRM</name>
<evidence type="ECO:0000313" key="11">
    <source>
        <dbReference type="EMBL" id="KAB3530929.1"/>
    </source>
</evidence>
<keyword evidence="3 11" id="KW-0808">Transferase</keyword>
<dbReference type="InterPro" id="IPR043519">
    <property type="entry name" value="NT_sf"/>
</dbReference>
<keyword evidence="5" id="KW-0479">Metal-binding</keyword>
<accession>A0A6I0F1Y2</accession>
<dbReference type="InterPro" id="IPR052038">
    <property type="entry name" value="Type-VII_TA_antitoxin"/>
</dbReference>
<keyword evidence="4" id="KW-0548">Nucleotidyltransferase</keyword>
<dbReference type="CDD" id="cd05403">
    <property type="entry name" value="NT_KNTase_like"/>
    <property type="match status" value="1"/>
</dbReference>
<evidence type="ECO:0000256" key="9">
    <source>
        <dbReference type="ARBA" id="ARBA00038276"/>
    </source>
</evidence>
<evidence type="ECO:0000313" key="12">
    <source>
        <dbReference type="Proteomes" id="UP000432715"/>
    </source>
</evidence>
<evidence type="ECO:0000256" key="6">
    <source>
        <dbReference type="ARBA" id="ARBA00022741"/>
    </source>
</evidence>
<protein>
    <submittedName>
        <fullName evidence="11">Nucleotidyltransferase family protein</fullName>
    </submittedName>
</protein>
<dbReference type="Gene3D" id="3.30.460.10">
    <property type="entry name" value="Beta Polymerase, domain 2"/>
    <property type="match status" value="1"/>
</dbReference>
<evidence type="ECO:0000256" key="3">
    <source>
        <dbReference type="ARBA" id="ARBA00022679"/>
    </source>
</evidence>
<dbReference type="GO" id="GO:0016779">
    <property type="term" value="F:nucleotidyltransferase activity"/>
    <property type="evidence" value="ECO:0007669"/>
    <property type="project" value="UniProtKB-KW"/>
</dbReference>
<gene>
    <name evidence="11" type="ORF">F8154_13500</name>
</gene>
<evidence type="ECO:0000256" key="2">
    <source>
        <dbReference type="ARBA" id="ARBA00022649"/>
    </source>
</evidence>
<dbReference type="InterPro" id="IPR002934">
    <property type="entry name" value="Polymerase_NTP_transf_dom"/>
</dbReference>
<reference evidence="11 12" key="1">
    <citation type="submission" date="2019-10" db="EMBL/GenBank/DDBJ databases">
        <title>Alkaliphilus serpentinus sp. nov. and Alkaliphilus pronyensis sp. nov., two novel anaerobic alkaliphilic species isolated from the serpentinized-hosted hydrothermal field of the Prony Bay (New Caledonia).</title>
        <authorList>
            <person name="Postec A."/>
        </authorList>
    </citation>
    <scope>NUCLEOTIDE SEQUENCE [LARGE SCALE GENOMIC DNA]</scope>
    <source>
        <strain evidence="11 12">LacV</strain>
    </source>
</reference>
<proteinExistence type="inferred from homology"/>
<dbReference type="Pfam" id="PF01909">
    <property type="entry name" value="NTP_transf_2"/>
    <property type="match status" value="1"/>
</dbReference>
<evidence type="ECO:0000256" key="7">
    <source>
        <dbReference type="ARBA" id="ARBA00022840"/>
    </source>
</evidence>
<dbReference type="EMBL" id="WBZC01000062">
    <property type="protein sequence ID" value="KAB3530929.1"/>
    <property type="molecule type" value="Genomic_DNA"/>
</dbReference>
<dbReference type="PANTHER" id="PTHR33571">
    <property type="entry name" value="SSL8005 PROTEIN"/>
    <property type="match status" value="1"/>
</dbReference>
<dbReference type="Proteomes" id="UP000432715">
    <property type="component" value="Unassembled WGS sequence"/>
</dbReference>
<comment type="cofactor">
    <cofactor evidence="1">
        <name>Mg(2+)</name>
        <dbReference type="ChEBI" id="CHEBI:18420"/>
    </cofactor>
</comment>
<dbReference type="GO" id="GO:0046872">
    <property type="term" value="F:metal ion binding"/>
    <property type="evidence" value="ECO:0007669"/>
    <property type="project" value="UniProtKB-KW"/>
</dbReference>
<comment type="caution">
    <text evidence="11">The sequence shown here is derived from an EMBL/GenBank/DDBJ whole genome shotgun (WGS) entry which is preliminary data.</text>
</comment>
<keyword evidence="12" id="KW-1185">Reference proteome</keyword>
<comment type="similarity">
    <text evidence="9">Belongs to the MntA antitoxin family.</text>
</comment>
<evidence type="ECO:0000256" key="1">
    <source>
        <dbReference type="ARBA" id="ARBA00001946"/>
    </source>
</evidence>
<dbReference type="RefSeq" id="WP_151862146.1">
    <property type="nucleotide sequence ID" value="NZ_WBZC01000062.1"/>
</dbReference>
<evidence type="ECO:0000256" key="8">
    <source>
        <dbReference type="ARBA" id="ARBA00022842"/>
    </source>
</evidence>
<evidence type="ECO:0000259" key="10">
    <source>
        <dbReference type="Pfam" id="PF01909"/>
    </source>
</evidence>
<feature type="domain" description="Polymerase nucleotidyl transferase" evidence="10">
    <location>
        <begin position="17"/>
        <end position="94"/>
    </location>
</feature>
<sequence>MKSINQLKEKRNEIHRIAKLYGVVRLCLFGSVVRDEDNENSDIDFLVEFEEGRTLFDLIRLKQDLEALLKKPVDVVTEKSLHPLLREKIEIEAVQI</sequence>
<keyword evidence="6" id="KW-0547">Nucleotide-binding</keyword>
<dbReference type="PANTHER" id="PTHR33571:SF12">
    <property type="entry name" value="BSL3053 PROTEIN"/>
    <property type="match status" value="1"/>
</dbReference>
<evidence type="ECO:0000256" key="4">
    <source>
        <dbReference type="ARBA" id="ARBA00022695"/>
    </source>
</evidence>
<dbReference type="AlphaFoldDB" id="A0A6I0F1Y2"/>
<keyword evidence="7" id="KW-0067">ATP-binding</keyword>
<dbReference type="SUPFAM" id="SSF81301">
    <property type="entry name" value="Nucleotidyltransferase"/>
    <property type="match status" value="1"/>
</dbReference>